<name>V7C673_PHAVU</name>
<keyword evidence="2" id="KW-1185">Reference proteome</keyword>
<dbReference type="EMBL" id="CM002290">
    <property type="protein sequence ID" value="ESW25647.1"/>
    <property type="molecule type" value="Genomic_DNA"/>
</dbReference>
<reference evidence="2" key="1">
    <citation type="journal article" date="2014" name="Nat. Genet.">
        <title>A reference genome for common bean and genome-wide analysis of dual domestications.</title>
        <authorList>
            <person name="Schmutz J."/>
            <person name="McClean P.E."/>
            <person name="Mamidi S."/>
            <person name="Wu G.A."/>
            <person name="Cannon S.B."/>
            <person name="Grimwood J."/>
            <person name="Jenkins J."/>
            <person name="Shu S."/>
            <person name="Song Q."/>
            <person name="Chavarro C."/>
            <person name="Torres-Torres M."/>
            <person name="Geffroy V."/>
            <person name="Moghaddam S.M."/>
            <person name="Gao D."/>
            <person name="Abernathy B."/>
            <person name="Barry K."/>
            <person name="Blair M."/>
            <person name="Brick M.A."/>
            <person name="Chovatia M."/>
            <person name="Gepts P."/>
            <person name="Goodstein D.M."/>
            <person name="Gonzales M."/>
            <person name="Hellsten U."/>
            <person name="Hyten D.L."/>
            <person name="Jia G."/>
            <person name="Kelly J.D."/>
            <person name="Kudrna D."/>
            <person name="Lee R."/>
            <person name="Richard M.M."/>
            <person name="Miklas P.N."/>
            <person name="Osorno J.M."/>
            <person name="Rodrigues J."/>
            <person name="Thareau V."/>
            <person name="Urrea C.A."/>
            <person name="Wang M."/>
            <person name="Yu Y."/>
            <person name="Zhang M."/>
            <person name="Wing R.A."/>
            <person name="Cregan P.B."/>
            <person name="Rokhsar D.S."/>
            <person name="Jackson S.A."/>
        </authorList>
    </citation>
    <scope>NUCLEOTIDE SEQUENCE [LARGE SCALE GENOMIC DNA]</scope>
    <source>
        <strain evidence="2">cv. G19833</strain>
    </source>
</reference>
<organism evidence="1 2">
    <name type="scientific">Phaseolus vulgaris</name>
    <name type="common">Kidney bean</name>
    <name type="synonym">French bean</name>
    <dbReference type="NCBI Taxonomy" id="3885"/>
    <lineage>
        <taxon>Eukaryota</taxon>
        <taxon>Viridiplantae</taxon>
        <taxon>Streptophyta</taxon>
        <taxon>Embryophyta</taxon>
        <taxon>Tracheophyta</taxon>
        <taxon>Spermatophyta</taxon>
        <taxon>Magnoliopsida</taxon>
        <taxon>eudicotyledons</taxon>
        <taxon>Gunneridae</taxon>
        <taxon>Pentapetalae</taxon>
        <taxon>rosids</taxon>
        <taxon>fabids</taxon>
        <taxon>Fabales</taxon>
        <taxon>Fabaceae</taxon>
        <taxon>Papilionoideae</taxon>
        <taxon>50 kb inversion clade</taxon>
        <taxon>NPAAA clade</taxon>
        <taxon>indigoferoid/millettioid clade</taxon>
        <taxon>Phaseoleae</taxon>
        <taxon>Phaseolus</taxon>
    </lineage>
</organism>
<dbReference type="Gramene" id="ESW25647">
    <property type="protein sequence ID" value="ESW25647"/>
    <property type="gene ID" value="PHAVU_003G053600g"/>
</dbReference>
<evidence type="ECO:0000313" key="1">
    <source>
        <dbReference type="EMBL" id="ESW25647.1"/>
    </source>
</evidence>
<accession>V7C673</accession>
<proteinExistence type="predicted"/>
<sequence>MVVIKVVLGRKVGVGVLFDILLGAPELFLDERGHRLWASRVVSCLRYSGNTCKFKDFITDWSFRCLIQSTRS</sequence>
<gene>
    <name evidence="1" type="ORF">PHAVU_003G053600g</name>
</gene>
<protein>
    <submittedName>
        <fullName evidence="1">Uncharacterized protein</fullName>
    </submittedName>
</protein>
<evidence type="ECO:0000313" key="2">
    <source>
        <dbReference type="Proteomes" id="UP000000226"/>
    </source>
</evidence>
<dbReference type="Proteomes" id="UP000000226">
    <property type="component" value="Chromosome 3"/>
</dbReference>
<dbReference type="AlphaFoldDB" id="V7C673"/>